<sequence>MNGTGSGVADVESVMPNDGNTRVRFVQPVVKNTVESATSATNVNSDEACVLGTATKSFKAQHPVFHVVYVYLCETVKNKSKDGNPRIIETVAVPIRSTTRLRMALTLKHKQDYDVVVGFKEPTGRPRTDVPTLQYTIMGVQATYHNLTERGATDAAVRLNLLYSKGGLAGITEAVVVVTVKDVGLTGKIDRLFGGEFFRTLDTDSSTVSASEGTKVEGELKKPVEKLGSSEITPILEPAIIKPTSPGEKKAGRKRLIFNAAASTKHEREEGFNDLEGFLYRFRCLLSGLGESPFDGFSIAEERGQGSERLSTARRIRVPCKRQRNLG</sequence>
<evidence type="ECO:0000313" key="1">
    <source>
        <dbReference type="EMBL" id="CUA72618.1"/>
    </source>
</evidence>
<gene>
    <name evidence="1" type="ORF">RSOLAG22IIIB_10186</name>
</gene>
<organism evidence="1 2">
    <name type="scientific">Rhizoctonia solani</name>
    <dbReference type="NCBI Taxonomy" id="456999"/>
    <lineage>
        <taxon>Eukaryota</taxon>
        <taxon>Fungi</taxon>
        <taxon>Dikarya</taxon>
        <taxon>Basidiomycota</taxon>
        <taxon>Agaricomycotina</taxon>
        <taxon>Agaricomycetes</taxon>
        <taxon>Cantharellales</taxon>
        <taxon>Ceratobasidiaceae</taxon>
        <taxon>Rhizoctonia</taxon>
    </lineage>
</organism>
<name>A0A0K6G2M5_9AGAM</name>
<reference evidence="1 2" key="1">
    <citation type="submission" date="2015-07" db="EMBL/GenBank/DDBJ databases">
        <authorList>
            <person name="Noorani M."/>
        </authorList>
    </citation>
    <scope>NUCLEOTIDE SEQUENCE [LARGE SCALE GENOMIC DNA]</scope>
    <source>
        <strain evidence="1">BBA 69670</strain>
    </source>
</reference>
<proteinExistence type="predicted"/>
<accession>A0A0K6G2M5</accession>
<keyword evidence="2" id="KW-1185">Reference proteome</keyword>
<protein>
    <submittedName>
        <fullName evidence="1">Uncharacterized protein</fullName>
    </submittedName>
</protein>
<evidence type="ECO:0000313" key="2">
    <source>
        <dbReference type="Proteomes" id="UP000044841"/>
    </source>
</evidence>
<dbReference type="EMBL" id="CYGV01001298">
    <property type="protein sequence ID" value="CUA72618.1"/>
    <property type="molecule type" value="Genomic_DNA"/>
</dbReference>
<dbReference type="Proteomes" id="UP000044841">
    <property type="component" value="Unassembled WGS sequence"/>
</dbReference>
<dbReference type="AlphaFoldDB" id="A0A0K6G2M5"/>